<dbReference type="InterPro" id="IPR051826">
    <property type="entry name" value="E3_ubiquitin-ligase_domain"/>
</dbReference>
<feature type="region of interest" description="Disordered" evidence="5">
    <location>
        <begin position="411"/>
        <end position="459"/>
    </location>
</feature>
<dbReference type="GO" id="GO:0006511">
    <property type="term" value="P:ubiquitin-dependent protein catabolic process"/>
    <property type="evidence" value="ECO:0007669"/>
    <property type="project" value="TreeGrafter"/>
</dbReference>
<comment type="subcellular location">
    <subcellularLocation>
        <location evidence="1">Membrane</location>
    </subcellularLocation>
</comment>
<keyword evidence="4" id="KW-0472">Membrane</keyword>
<reference evidence="8 9" key="1">
    <citation type="submission" date="2014-04" db="EMBL/GenBank/DDBJ databases">
        <authorList>
            <consortium name="DOE Joint Genome Institute"/>
            <person name="Kuo A."/>
            <person name="Zuccaro A."/>
            <person name="Kohler A."/>
            <person name="Nagy L.G."/>
            <person name="Floudas D."/>
            <person name="Copeland A."/>
            <person name="Barry K.W."/>
            <person name="Cichocki N."/>
            <person name="Veneault-Fourrey C."/>
            <person name="LaButti K."/>
            <person name="Lindquist E.A."/>
            <person name="Lipzen A."/>
            <person name="Lundell T."/>
            <person name="Morin E."/>
            <person name="Murat C."/>
            <person name="Sun H."/>
            <person name="Tunlid A."/>
            <person name="Henrissat B."/>
            <person name="Grigoriev I.V."/>
            <person name="Hibbett D.S."/>
            <person name="Martin F."/>
            <person name="Nordberg H.P."/>
            <person name="Cantor M.N."/>
            <person name="Hua S.X."/>
        </authorList>
    </citation>
    <scope>NUCLEOTIDE SEQUENCE [LARGE SCALE GENOMIC DNA]</scope>
    <source>
        <strain evidence="8 9">MAFF 305830</strain>
    </source>
</reference>
<evidence type="ECO:0000256" key="5">
    <source>
        <dbReference type="SAM" id="MobiDB-lite"/>
    </source>
</evidence>
<dbReference type="GO" id="GO:0005737">
    <property type="term" value="C:cytoplasm"/>
    <property type="evidence" value="ECO:0007669"/>
    <property type="project" value="TreeGrafter"/>
</dbReference>
<dbReference type="Proteomes" id="UP000054097">
    <property type="component" value="Unassembled WGS sequence"/>
</dbReference>
<dbReference type="GO" id="GO:0016020">
    <property type="term" value="C:membrane"/>
    <property type="evidence" value="ECO:0007669"/>
    <property type="project" value="UniProtKB-SubCell"/>
</dbReference>
<dbReference type="HOGENOM" id="CLU_033008_0_0_1"/>
<dbReference type="OrthoDB" id="8062037at2759"/>
<evidence type="ECO:0000313" key="9">
    <source>
        <dbReference type="Proteomes" id="UP000054097"/>
    </source>
</evidence>
<reference evidence="9" key="2">
    <citation type="submission" date="2015-01" db="EMBL/GenBank/DDBJ databases">
        <title>Evolutionary Origins and Diversification of the Mycorrhizal Mutualists.</title>
        <authorList>
            <consortium name="DOE Joint Genome Institute"/>
            <consortium name="Mycorrhizal Genomics Consortium"/>
            <person name="Kohler A."/>
            <person name="Kuo A."/>
            <person name="Nagy L.G."/>
            <person name="Floudas D."/>
            <person name="Copeland A."/>
            <person name="Barry K.W."/>
            <person name="Cichocki N."/>
            <person name="Veneault-Fourrey C."/>
            <person name="LaButti K."/>
            <person name="Lindquist E.A."/>
            <person name="Lipzen A."/>
            <person name="Lundell T."/>
            <person name="Morin E."/>
            <person name="Murat C."/>
            <person name="Riley R."/>
            <person name="Ohm R."/>
            <person name="Sun H."/>
            <person name="Tunlid A."/>
            <person name="Henrissat B."/>
            <person name="Grigoriev I.V."/>
            <person name="Hibbett D.S."/>
            <person name="Martin F."/>
        </authorList>
    </citation>
    <scope>NUCLEOTIDE SEQUENCE [LARGE SCALE GENOMIC DNA]</scope>
    <source>
        <strain evidence="9">MAFF 305830</strain>
    </source>
</reference>
<dbReference type="PANTHER" id="PTHR22765">
    <property type="entry name" value="RING FINGER AND PROTEASE ASSOCIATED DOMAIN-CONTAINING"/>
    <property type="match status" value="1"/>
</dbReference>
<evidence type="ECO:0000259" key="6">
    <source>
        <dbReference type="Pfam" id="PF02225"/>
    </source>
</evidence>
<evidence type="ECO:0000256" key="4">
    <source>
        <dbReference type="ARBA" id="ARBA00023136"/>
    </source>
</evidence>
<name>A0A0C2XE10_SERVB</name>
<feature type="region of interest" description="Disordered" evidence="5">
    <location>
        <begin position="163"/>
        <end position="183"/>
    </location>
</feature>
<feature type="region of interest" description="Disordered" evidence="5">
    <location>
        <begin position="471"/>
        <end position="509"/>
    </location>
</feature>
<feature type="domain" description="RING-type" evidence="7">
    <location>
        <begin position="517"/>
        <end position="542"/>
    </location>
</feature>
<feature type="region of interest" description="Disordered" evidence="5">
    <location>
        <begin position="305"/>
        <end position="327"/>
    </location>
</feature>
<dbReference type="EMBL" id="KN824299">
    <property type="protein sequence ID" value="KIM27347.1"/>
    <property type="molecule type" value="Genomic_DNA"/>
</dbReference>
<dbReference type="SUPFAM" id="SSF57850">
    <property type="entry name" value="RING/U-box"/>
    <property type="match status" value="1"/>
</dbReference>
<protein>
    <submittedName>
        <fullName evidence="8">Uncharacterized protein</fullName>
    </submittedName>
</protein>
<feature type="domain" description="PA" evidence="6">
    <location>
        <begin position="230"/>
        <end position="286"/>
    </location>
</feature>
<evidence type="ECO:0000256" key="1">
    <source>
        <dbReference type="ARBA" id="ARBA00004370"/>
    </source>
</evidence>
<dbReference type="AlphaFoldDB" id="A0A0C2XE10"/>
<dbReference type="CDD" id="cd16454">
    <property type="entry name" value="RING-H2_PA-TM-RING"/>
    <property type="match status" value="1"/>
</dbReference>
<keyword evidence="9" id="KW-1185">Reference proteome</keyword>
<gene>
    <name evidence="8" type="ORF">M408DRAFT_169230</name>
</gene>
<evidence type="ECO:0000259" key="7">
    <source>
        <dbReference type="Pfam" id="PF17123"/>
    </source>
</evidence>
<dbReference type="GO" id="GO:0061630">
    <property type="term" value="F:ubiquitin protein ligase activity"/>
    <property type="evidence" value="ECO:0007669"/>
    <property type="project" value="TreeGrafter"/>
</dbReference>
<evidence type="ECO:0000256" key="2">
    <source>
        <dbReference type="ARBA" id="ARBA00022692"/>
    </source>
</evidence>
<proteinExistence type="predicted"/>
<keyword evidence="2" id="KW-0812">Transmembrane</keyword>
<dbReference type="STRING" id="933852.A0A0C2XE10"/>
<dbReference type="PANTHER" id="PTHR22765:SF416">
    <property type="entry name" value="E3 UBIQUITIN-PROTEIN LIGASE GODZILLA"/>
    <property type="match status" value="1"/>
</dbReference>
<dbReference type="InterPro" id="IPR001841">
    <property type="entry name" value="Znf_RING"/>
</dbReference>
<evidence type="ECO:0000256" key="3">
    <source>
        <dbReference type="ARBA" id="ARBA00022989"/>
    </source>
</evidence>
<accession>A0A0C2XE10</accession>
<feature type="compositionally biased region" description="Basic and acidic residues" evidence="5">
    <location>
        <begin position="305"/>
        <end position="314"/>
    </location>
</feature>
<dbReference type="Gene3D" id="3.30.40.10">
    <property type="entry name" value="Zinc/RING finger domain, C3HC4 (zinc finger)"/>
    <property type="match status" value="1"/>
</dbReference>
<dbReference type="InterPro" id="IPR003137">
    <property type="entry name" value="PA_domain"/>
</dbReference>
<evidence type="ECO:0000313" key="8">
    <source>
        <dbReference type="EMBL" id="KIM27347.1"/>
    </source>
</evidence>
<dbReference type="Pfam" id="PF17123">
    <property type="entry name" value="zf-RING_11"/>
    <property type="match status" value="1"/>
</dbReference>
<dbReference type="Pfam" id="PF02225">
    <property type="entry name" value="PA"/>
    <property type="match status" value="1"/>
</dbReference>
<organism evidence="8 9">
    <name type="scientific">Serendipita vermifera MAFF 305830</name>
    <dbReference type="NCBI Taxonomy" id="933852"/>
    <lineage>
        <taxon>Eukaryota</taxon>
        <taxon>Fungi</taxon>
        <taxon>Dikarya</taxon>
        <taxon>Basidiomycota</taxon>
        <taxon>Agaricomycotina</taxon>
        <taxon>Agaricomycetes</taxon>
        <taxon>Sebacinales</taxon>
        <taxon>Serendipitaceae</taxon>
        <taxon>Serendipita</taxon>
    </lineage>
</organism>
<sequence>MPPRLNHLILILTVYILTLFTLLHAFRLALDLSPGRAPHTSNVNADPLSSSNRGVNLALFKPKTLFRTLFEPKPQNGQNVNWLARLGWGLGEATVEILESSSSRTFEARMAFFGRSIPEDGLVGWLVPLDSLFKPCHTVESETHKEEKITASPSSHTPIPAPFLPLDGAYVPTPETHSDGDTESLDAINASSLEDPENTGCPPQCPITQFTLSPDTLSTPFHPFPNTTWLALVRRGTCSFAAKARFAETLGASGLLVGGLDETLISMSAGSEDGDLEIRSIFVTNGTYSVLMDRVQQSGVRLDVDAGRRPKTQDEQPAGTAVDGEASSAVGRSVKTILIKLEGEPPWAWYTPILSVLLVLSLPSVLTLCTLFFHRIRAERREREMRAPEDIVAGLPIRVWNGVRWEKDLERGEQAASEEAQPTERSPILPVRSASKENDRTRPNYGAINDSEPSTSAPRAGIGALSFLRRSSIDATDTRTQEVPIMSPPESPRRGRHHQEDSDETIPRPPWFGSQTECAICLCDFEIGDRVRVLPCGHVFHLDEVDPWLIKQRKVVSKPKSLLKPNDTHLCNLSAPSANTTLRTLPPL</sequence>
<keyword evidence="3" id="KW-1133">Transmembrane helix</keyword>
<dbReference type="InterPro" id="IPR013083">
    <property type="entry name" value="Znf_RING/FYVE/PHD"/>
</dbReference>
<dbReference type="Gene3D" id="3.50.30.30">
    <property type="match status" value="1"/>
</dbReference>